<keyword evidence="2 6" id="KW-0328">Glycosyltransferase</keyword>
<evidence type="ECO:0000256" key="1">
    <source>
        <dbReference type="ARBA" id="ARBA00005664"/>
    </source>
</evidence>
<dbReference type="GO" id="GO:0000136">
    <property type="term" value="C:mannan polymerase complex"/>
    <property type="evidence" value="ECO:0007669"/>
    <property type="project" value="TreeGrafter"/>
</dbReference>
<dbReference type="Proteomes" id="UP000799640">
    <property type="component" value="Unassembled WGS sequence"/>
</dbReference>
<evidence type="ECO:0000313" key="6">
    <source>
        <dbReference type="EMBL" id="KAF2404964.1"/>
    </source>
</evidence>
<gene>
    <name evidence="6" type="ORF">EJ06DRAFT_5798</name>
</gene>
<dbReference type="EMBL" id="ML996687">
    <property type="protein sequence ID" value="KAF2404964.1"/>
    <property type="molecule type" value="Genomic_DNA"/>
</dbReference>
<evidence type="ECO:0000256" key="5">
    <source>
        <dbReference type="SAM" id="Phobius"/>
    </source>
</evidence>
<organism evidence="6 7">
    <name type="scientific">Trichodelitschia bisporula</name>
    <dbReference type="NCBI Taxonomy" id="703511"/>
    <lineage>
        <taxon>Eukaryota</taxon>
        <taxon>Fungi</taxon>
        <taxon>Dikarya</taxon>
        <taxon>Ascomycota</taxon>
        <taxon>Pezizomycotina</taxon>
        <taxon>Dothideomycetes</taxon>
        <taxon>Dothideomycetes incertae sedis</taxon>
        <taxon>Phaeotrichales</taxon>
        <taxon>Phaeotrichaceae</taxon>
        <taxon>Trichodelitschia</taxon>
    </lineage>
</organism>
<feature type="region of interest" description="Disordered" evidence="4">
    <location>
        <begin position="299"/>
        <end position="318"/>
    </location>
</feature>
<protein>
    <submittedName>
        <fullName evidence="6">Alpha-1,2-galactosyltransferase gmh3</fullName>
    </submittedName>
</protein>
<keyword evidence="5" id="KW-0812">Transmembrane</keyword>
<dbReference type="PANTHER" id="PTHR31306:SF10">
    <property type="entry name" value="ALPHA-1,6-MANNOSYLTRANSFERASE MNN11-RELATED"/>
    <property type="match status" value="1"/>
</dbReference>
<proteinExistence type="inferred from homology"/>
<keyword evidence="5" id="KW-1133">Transmembrane helix</keyword>
<accession>A0A6G1I9V8</accession>
<reference evidence="6" key="1">
    <citation type="journal article" date="2020" name="Stud. Mycol.">
        <title>101 Dothideomycetes genomes: a test case for predicting lifestyles and emergence of pathogens.</title>
        <authorList>
            <person name="Haridas S."/>
            <person name="Albert R."/>
            <person name="Binder M."/>
            <person name="Bloem J."/>
            <person name="Labutti K."/>
            <person name="Salamov A."/>
            <person name="Andreopoulos B."/>
            <person name="Baker S."/>
            <person name="Barry K."/>
            <person name="Bills G."/>
            <person name="Bluhm B."/>
            <person name="Cannon C."/>
            <person name="Castanera R."/>
            <person name="Culley D."/>
            <person name="Daum C."/>
            <person name="Ezra D."/>
            <person name="Gonzalez J."/>
            <person name="Henrissat B."/>
            <person name="Kuo A."/>
            <person name="Liang C."/>
            <person name="Lipzen A."/>
            <person name="Lutzoni F."/>
            <person name="Magnuson J."/>
            <person name="Mondo S."/>
            <person name="Nolan M."/>
            <person name="Ohm R."/>
            <person name="Pangilinan J."/>
            <person name="Park H.-J."/>
            <person name="Ramirez L."/>
            <person name="Alfaro M."/>
            <person name="Sun H."/>
            <person name="Tritt A."/>
            <person name="Yoshinaga Y."/>
            <person name="Zwiers L.-H."/>
            <person name="Turgeon B."/>
            <person name="Goodwin S."/>
            <person name="Spatafora J."/>
            <person name="Crous P."/>
            <person name="Grigoriev I."/>
        </authorList>
    </citation>
    <scope>NUCLEOTIDE SEQUENCE</scope>
    <source>
        <strain evidence="6">CBS 262.69</strain>
    </source>
</reference>
<keyword evidence="7" id="KW-1185">Reference proteome</keyword>
<feature type="transmembrane region" description="Helical" evidence="5">
    <location>
        <begin position="27"/>
        <end position="48"/>
    </location>
</feature>
<name>A0A6G1I9V8_9PEZI</name>
<keyword evidence="5" id="KW-0472">Membrane</keyword>
<evidence type="ECO:0000256" key="2">
    <source>
        <dbReference type="ARBA" id="ARBA00022676"/>
    </source>
</evidence>
<dbReference type="Gene3D" id="3.90.550.10">
    <property type="entry name" value="Spore Coat Polysaccharide Biosynthesis Protein SpsA, Chain A"/>
    <property type="match status" value="1"/>
</dbReference>
<dbReference type="InterPro" id="IPR029044">
    <property type="entry name" value="Nucleotide-diphossugar_trans"/>
</dbReference>
<dbReference type="GO" id="GO:0006487">
    <property type="term" value="P:protein N-linked glycosylation"/>
    <property type="evidence" value="ECO:0007669"/>
    <property type="project" value="TreeGrafter"/>
</dbReference>
<evidence type="ECO:0000256" key="4">
    <source>
        <dbReference type="SAM" id="MobiDB-lite"/>
    </source>
</evidence>
<dbReference type="AlphaFoldDB" id="A0A6G1I9V8"/>
<comment type="similarity">
    <text evidence="1">Belongs to the glycosyltransferase 34 family.</text>
</comment>
<dbReference type="Pfam" id="PF05637">
    <property type="entry name" value="Glyco_transf_34"/>
    <property type="match status" value="1"/>
</dbReference>
<keyword evidence="3 6" id="KW-0808">Transferase</keyword>
<evidence type="ECO:0000313" key="7">
    <source>
        <dbReference type="Proteomes" id="UP000799640"/>
    </source>
</evidence>
<evidence type="ECO:0000256" key="3">
    <source>
        <dbReference type="ARBA" id="ARBA00022679"/>
    </source>
</evidence>
<dbReference type="GO" id="GO:0000009">
    <property type="term" value="F:alpha-1,6-mannosyltransferase activity"/>
    <property type="evidence" value="ECO:0007669"/>
    <property type="project" value="TreeGrafter"/>
</dbReference>
<dbReference type="OrthoDB" id="205108at2759"/>
<dbReference type="PANTHER" id="PTHR31306">
    <property type="entry name" value="ALPHA-1,6-MANNOSYLTRANSFERASE MNN11-RELATED"/>
    <property type="match status" value="1"/>
</dbReference>
<sequence length="318" mass="36427">MHYAFPPRKTSNPPKPTRTNYLRRTRLQFFAVVALCVCLTLYLVSRLFGSTPTPPPVVVEYLTQAPRGQPNVVIVTPIDPALSPSVKGIVQRNREDYAARHGYKTFFPDPNTYHLSDAPKSWATVPAMRHAMTKFPQTPFFFFLGDHALIMNYDLSVEEHIMEKGRLESIMLTDIPVVPPDSVIKTFAHLKGDRIDFVLAQDKDGLACTSFIIRRGEWAKYFLDAWFDPLYRSYNFQKAERHALEHIVQWHGTILAKLALVPQKIMNSYTEKEASQAMANGEYKDGDFIINLGECDRSPRSCEEEMQPYAEKLPKLER</sequence>
<dbReference type="InterPro" id="IPR008630">
    <property type="entry name" value="Glyco_trans_34"/>
</dbReference>
<dbReference type="FunFam" id="3.90.550.10:FF:000149">
    <property type="entry name" value="Alpha-1,6-mannosyltransferase subunit"/>
    <property type="match status" value="1"/>
</dbReference>